<keyword evidence="1" id="KW-1133">Transmembrane helix</keyword>
<dbReference type="OrthoDB" id="840832at2"/>
<evidence type="ECO:0000256" key="1">
    <source>
        <dbReference type="SAM" id="Phobius"/>
    </source>
</evidence>
<reference evidence="3 4" key="1">
    <citation type="submission" date="2017-06" db="EMBL/GenBank/DDBJ databases">
        <authorList>
            <person name="Kim H.J."/>
            <person name="Triplett B.A."/>
        </authorList>
    </citation>
    <scope>NUCLEOTIDE SEQUENCE [LARGE SCALE GENOMIC DNA]</scope>
    <source>
        <strain evidence="3 4">DSM 19307</strain>
    </source>
</reference>
<dbReference type="RefSeq" id="WP_089355229.1">
    <property type="nucleotide sequence ID" value="NZ_FZPD01000001.1"/>
</dbReference>
<gene>
    <name evidence="3" type="ORF">SAMN05421640_0463</name>
</gene>
<keyword evidence="1" id="KW-0472">Membrane</keyword>
<keyword evidence="1" id="KW-0812">Transmembrane</keyword>
<dbReference type="Proteomes" id="UP000198393">
    <property type="component" value="Unassembled WGS sequence"/>
</dbReference>
<feature type="transmembrane region" description="Helical" evidence="1">
    <location>
        <begin position="402"/>
        <end position="420"/>
    </location>
</feature>
<keyword evidence="4" id="KW-1185">Reference proteome</keyword>
<feature type="domain" description="Potassium channel" evidence="2">
    <location>
        <begin position="536"/>
        <end position="594"/>
    </location>
</feature>
<feature type="transmembrane region" description="Helical" evidence="1">
    <location>
        <begin position="573"/>
        <end position="597"/>
    </location>
</feature>
<feature type="transmembrane region" description="Helical" evidence="1">
    <location>
        <begin position="523"/>
        <end position="542"/>
    </location>
</feature>
<evidence type="ECO:0000313" key="3">
    <source>
        <dbReference type="EMBL" id="SNS51262.1"/>
    </source>
</evidence>
<name>A0A239F520_EKHLU</name>
<dbReference type="InterPro" id="IPR013099">
    <property type="entry name" value="K_chnl_dom"/>
</dbReference>
<sequence length="598" mass="69893">MRLFLLLFLWGIVFPAFSQKNQISFTEYSFTELIELIEAEESEVFTLENALIRFQLTDTSKFSYSNTGDGKNVNRDTIHIYKKLDFKNVQWSNRGFRIGNGWIHVDFRLFRFHETVRFEDAISLSFSNSVFDKIVRYLFTSKSPQIIYSDPEKIITPMVAVDSCVFKEGVYLSQNGVFDCIDCSIYFTNNKFYGNIDLPGNDGFYGNIFRFDSFGYLTINNCYFDKQGVVWLQYLKGDLLSITNNTFNGTVVLMLPADARELEVSKNHFKEYISMDFLTLNVNNSIDWTDLENKLISFDLVYNYLPFPADIDHFNTYYNEVRIQDSRFYKAEIKLMGQLYQLYKSQHDNEFANGAFLGKKDLETKRLAYVFSQNPSFDTFFTWKINQFLRLFSDYGTKPSKAIIFGFYVILFFALIYLFFPNSWDSHGRMRIIDRYKFFLKYLNRTEGASEVYQEEKEKELLPFHEFRDYLEQQGKTAPKFFYSTALPLYKWSVSGSRLSGWFLSKIDVLNGKWSEVPEKGRLFKSALVIGAFLIALTYDLFIKVLNAVMLSINTFTTLGFGEIPIKGLPRYLAIIQGFIGWFMLTIFSVSLISQLLN</sequence>
<dbReference type="EMBL" id="FZPD01000001">
    <property type="protein sequence ID" value="SNS51262.1"/>
    <property type="molecule type" value="Genomic_DNA"/>
</dbReference>
<dbReference type="SUPFAM" id="SSF81324">
    <property type="entry name" value="Voltage-gated potassium channels"/>
    <property type="match status" value="1"/>
</dbReference>
<protein>
    <submittedName>
        <fullName evidence="3">Ion channel</fullName>
    </submittedName>
</protein>
<evidence type="ECO:0000313" key="4">
    <source>
        <dbReference type="Proteomes" id="UP000198393"/>
    </source>
</evidence>
<dbReference type="Pfam" id="PF07885">
    <property type="entry name" value="Ion_trans_2"/>
    <property type="match status" value="1"/>
</dbReference>
<evidence type="ECO:0000259" key="2">
    <source>
        <dbReference type="Pfam" id="PF07885"/>
    </source>
</evidence>
<accession>A0A239F520</accession>
<dbReference type="AlphaFoldDB" id="A0A239F520"/>
<proteinExistence type="predicted"/>
<organism evidence="3 4">
    <name type="scientific">Ekhidna lutea</name>
    <dbReference type="NCBI Taxonomy" id="447679"/>
    <lineage>
        <taxon>Bacteria</taxon>
        <taxon>Pseudomonadati</taxon>
        <taxon>Bacteroidota</taxon>
        <taxon>Cytophagia</taxon>
        <taxon>Cytophagales</taxon>
        <taxon>Reichenbachiellaceae</taxon>
        <taxon>Ekhidna</taxon>
    </lineage>
</organism>